<feature type="compositionally biased region" description="Basic and acidic residues" evidence="1">
    <location>
        <begin position="76"/>
        <end position="91"/>
    </location>
</feature>
<evidence type="ECO:0000313" key="3">
    <source>
        <dbReference type="Proteomes" id="UP000010411"/>
    </source>
</evidence>
<dbReference type="Proteomes" id="UP000010411">
    <property type="component" value="Unassembled WGS sequence"/>
</dbReference>
<feature type="region of interest" description="Disordered" evidence="1">
    <location>
        <begin position="1"/>
        <end position="21"/>
    </location>
</feature>
<organism evidence="2 3">
    <name type="scientific">Streptomyces ipomoeae 91-03</name>
    <dbReference type="NCBI Taxonomy" id="698759"/>
    <lineage>
        <taxon>Bacteria</taxon>
        <taxon>Bacillati</taxon>
        <taxon>Actinomycetota</taxon>
        <taxon>Actinomycetes</taxon>
        <taxon>Kitasatosporales</taxon>
        <taxon>Streptomycetaceae</taxon>
        <taxon>Streptomyces</taxon>
    </lineage>
</organism>
<comment type="caution">
    <text evidence="2">The sequence shown here is derived from an EMBL/GenBank/DDBJ whole genome shotgun (WGS) entry which is preliminary data.</text>
</comment>
<sequence>MRRIGHELIGPDGGGRDHAVSDLPAGAEVLTGHRGRGVPGPTVAGGVRQQRPAVVGHGHQQVDPPVVDRLVVPRGPGHEPLPRMADKKVTEGRPGSLQEGLEQGRQEATDSGLPTGRMKGRTLTLPQEVKIRNTIYRSRQSTAGRPDAVGV</sequence>
<evidence type="ECO:0000313" key="2">
    <source>
        <dbReference type="EMBL" id="EKX64092.1"/>
    </source>
</evidence>
<reference evidence="2 3" key="1">
    <citation type="submission" date="2012-11" db="EMBL/GenBank/DDBJ databases">
        <authorList>
            <person name="Huguet-Tapia J.C."/>
            <person name="Durkin A.S."/>
            <person name="Pettis G.S."/>
            <person name="Badger J.H."/>
        </authorList>
    </citation>
    <scope>NUCLEOTIDE SEQUENCE [LARGE SCALE GENOMIC DNA]</scope>
    <source>
        <strain evidence="2 3">91-03</strain>
    </source>
</reference>
<gene>
    <name evidence="2" type="ORF">STRIP9103_07582</name>
</gene>
<protein>
    <submittedName>
        <fullName evidence="2">Uncharacterized protein</fullName>
    </submittedName>
</protein>
<dbReference type="PATRIC" id="fig|698759.3.peg.5267"/>
<dbReference type="EMBL" id="AEJC01000397">
    <property type="protein sequence ID" value="EKX64092.1"/>
    <property type="molecule type" value="Genomic_DNA"/>
</dbReference>
<name>L1KTY0_9ACTN</name>
<keyword evidence="3" id="KW-1185">Reference proteome</keyword>
<dbReference type="AlphaFoldDB" id="L1KTY0"/>
<proteinExistence type="predicted"/>
<feature type="region of interest" description="Disordered" evidence="1">
    <location>
        <begin position="72"/>
        <end position="125"/>
    </location>
</feature>
<accession>L1KTY0</accession>
<evidence type="ECO:0000256" key="1">
    <source>
        <dbReference type="SAM" id="MobiDB-lite"/>
    </source>
</evidence>